<dbReference type="RefSeq" id="WP_090926253.1">
    <property type="nucleotide sequence ID" value="NZ_FOTY01000005.1"/>
</dbReference>
<gene>
    <name evidence="1" type="ORF">SAMN04488054_105162</name>
</gene>
<organism evidence="1 2">
    <name type="scientific">Salibacterium qingdaonense</name>
    <dbReference type="NCBI Taxonomy" id="266892"/>
    <lineage>
        <taxon>Bacteria</taxon>
        <taxon>Bacillati</taxon>
        <taxon>Bacillota</taxon>
        <taxon>Bacilli</taxon>
        <taxon>Bacillales</taxon>
        <taxon>Bacillaceae</taxon>
    </lineage>
</organism>
<dbReference type="AlphaFoldDB" id="A0A1I4KQR4"/>
<keyword evidence="2" id="KW-1185">Reference proteome</keyword>
<dbReference type="EMBL" id="FOTY01000005">
    <property type="protein sequence ID" value="SFL80963.1"/>
    <property type="molecule type" value="Genomic_DNA"/>
</dbReference>
<sequence>MLQRVGSKYRLYPHEVTYTKNGEEYTKWALPDKQWWTETAEKHDRINIVEFTEVEVTADMQKRFKEIERMPEGFGSVYQRYVLDGTLPDNFPINHPFRQVIAKNEDESQGQSLIDAEIENMSQGQQMTEMDLRISELEAK</sequence>
<evidence type="ECO:0000313" key="2">
    <source>
        <dbReference type="Proteomes" id="UP000199668"/>
    </source>
</evidence>
<dbReference type="Proteomes" id="UP000199668">
    <property type="component" value="Unassembled WGS sequence"/>
</dbReference>
<dbReference type="OrthoDB" id="9852048at2"/>
<accession>A0A1I4KQR4</accession>
<protein>
    <submittedName>
        <fullName evidence="1">Uncharacterized protein</fullName>
    </submittedName>
</protein>
<dbReference type="STRING" id="266892.SAMN04488054_105162"/>
<proteinExistence type="predicted"/>
<name>A0A1I4KQR4_9BACI</name>
<reference evidence="1 2" key="1">
    <citation type="submission" date="2016-10" db="EMBL/GenBank/DDBJ databases">
        <authorList>
            <person name="de Groot N.N."/>
        </authorList>
    </citation>
    <scope>NUCLEOTIDE SEQUENCE [LARGE SCALE GENOMIC DNA]</scope>
    <source>
        <strain evidence="1 2">CGMCC 1.6134</strain>
    </source>
</reference>
<evidence type="ECO:0000313" key="1">
    <source>
        <dbReference type="EMBL" id="SFL80963.1"/>
    </source>
</evidence>